<proteinExistence type="predicted"/>
<dbReference type="EMBL" id="JACEIK010002009">
    <property type="protein sequence ID" value="MCD9558425.1"/>
    <property type="molecule type" value="Genomic_DNA"/>
</dbReference>
<name>A0ABS8UJY5_DATST</name>
<accession>A0ABS8UJY5</accession>
<gene>
    <name evidence="1" type="ORF">HAX54_015791</name>
</gene>
<evidence type="ECO:0000313" key="2">
    <source>
        <dbReference type="Proteomes" id="UP000823775"/>
    </source>
</evidence>
<reference evidence="1 2" key="1">
    <citation type="journal article" date="2021" name="BMC Genomics">
        <title>Datura genome reveals duplications of psychoactive alkaloid biosynthetic genes and high mutation rate following tissue culture.</title>
        <authorList>
            <person name="Rajewski A."/>
            <person name="Carter-House D."/>
            <person name="Stajich J."/>
            <person name="Litt A."/>
        </authorList>
    </citation>
    <scope>NUCLEOTIDE SEQUENCE [LARGE SCALE GENOMIC DNA]</scope>
    <source>
        <strain evidence="1">AR-01</strain>
    </source>
</reference>
<comment type="caution">
    <text evidence="1">The sequence shown here is derived from an EMBL/GenBank/DDBJ whole genome shotgun (WGS) entry which is preliminary data.</text>
</comment>
<evidence type="ECO:0000313" key="1">
    <source>
        <dbReference type="EMBL" id="MCD9558425.1"/>
    </source>
</evidence>
<dbReference type="Proteomes" id="UP000823775">
    <property type="component" value="Unassembled WGS sequence"/>
</dbReference>
<keyword evidence="2" id="KW-1185">Reference proteome</keyword>
<organism evidence="1 2">
    <name type="scientific">Datura stramonium</name>
    <name type="common">Jimsonweed</name>
    <name type="synonym">Common thornapple</name>
    <dbReference type="NCBI Taxonomy" id="4076"/>
    <lineage>
        <taxon>Eukaryota</taxon>
        <taxon>Viridiplantae</taxon>
        <taxon>Streptophyta</taxon>
        <taxon>Embryophyta</taxon>
        <taxon>Tracheophyta</taxon>
        <taxon>Spermatophyta</taxon>
        <taxon>Magnoliopsida</taxon>
        <taxon>eudicotyledons</taxon>
        <taxon>Gunneridae</taxon>
        <taxon>Pentapetalae</taxon>
        <taxon>asterids</taxon>
        <taxon>lamiids</taxon>
        <taxon>Solanales</taxon>
        <taxon>Solanaceae</taxon>
        <taxon>Solanoideae</taxon>
        <taxon>Datureae</taxon>
        <taxon>Datura</taxon>
    </lineage>
</organism>
<feature type="non-terminal residue" evidence="1">
    <location>
        <position position="122"/>
    </location>
</feature>
<protein>
    <submittedName>
        <fullName evidence="1">Uncharacterized protein</fullName>
    </submittedName>
</protein>
<sequence>MVKCLLESFNDVPPWTQRNNETIHNMEGQVNQLVEVFNAQEASIVDNSHEKNYVLEEEINTLLKEIRVEFSIEEPIIKCQLSSLKVFEDVNVEEVLLKSTKELVDAILINSSLDASPCCVRM</sequence>